<proteinExistence type="predicted"/>
<dbReference type="InterPro" id="IPR057929">
    <property type="entry name" value="RamC_N"/>
</dbReference>
<organism evidence="2 3">
    <name type="scientific">Sporolactobacillus shoreicorticis</name>
    <dbReference type="NCBI Taxonomy" id="1923877"/>
    <lineage>
        <taxon>Bacteria</taxon>
        <taxon>Bacillati</taxon>
        <taxon>Bacillota</taxon>
        <taxon>Bacilli</taxon>
        <taxon>Bacillales</taxon>
        <taxon>Sporolactobacillaceae</taxon>
        <taxon>Sporolactobacillus</taxon>
    </lineage>
</organism>
<evidence type="ECO:0000313" key="2">
    <source>
        <dbReference type="EMBL" id="MFD2694679.1"/>
    </source>
</evidence>
<keyword evidence="3" id="KW-1185">Reference proteome</keyword>
<feature type="domain" description="RamC N-terminal" evidence="1">
    <location>
        <begin position="28"/>
        <end position="115"/>
    </location>
</feature>
<name>A0ABW5S6H9_9BACL</name>
<gene>
    <name evidence="2" type="ORF">ACFSUE_13745</name>
</gene>
<dbReference type="EMBL" id="JBHUMQ010000029">
    <property type="protein sequence ID" value="MFD2694679.1"/>
    <property type="molecule type" value="Genomic_DNA"/>
</dbReference>
<dbReference type="Pfam" id="PF25816">
    <property type="entry name" value="RamC_N"/>
    <property type="match status" value="1"/>
</dbReference>
<dbReference type="Proteomes" id="UP001597399">
    <property type="component" value="Unassembled WGS sequence"/>
</dbReference>
<comment type="caution">
    <text evidence="2">The sequence shown here is derived from an EMBL/GenBank/DDBJ whole genome shotgun (WGS) entry which is preliminary data.</text>
</comment>
<evidence type="ECO:0000313" key="3">
    <source>
        <dbReference type="Proteomes" id="UP001597399"/>
    </source>
</evidence>
<dbReference type="RefSeq" id="WP_253063776.1">
    <property type="nucleotide sequence ID" value="NZ_JAMXWM010000024.1"/>
</dbReference>
<evidence type="ECO:0000259" key="1">
    <source>
        <dbReference type="Pfam" id="PF25816"/>
    </source>
</evidence>
<accession>A0ABW5S6H9</accession>
<protein>
    <recommendedName>
        <fullName evidence="1">RamC N-terminal domain-containing protein</fullName>
    </recommendedName>
</protein>
<sequence>MNSIPLDILCEQYFDVKDDLTELSVYLKPHDYQMFESGPWLFFNNDSGILPTQGWKGHLSTVLENSKITLETAVSVFKQFGCVYKVSRNEGILKILNNIHAPIQTANKFITFYPK</sequence>
<reference evidence="3" key="1">
    <citation type="journal article" date="2019" name="Int. J. Syst. Evol. Microbiol.">
        <title>The Global Catalogue of Microorganisms (GCM) 10K type strain sequencing project: providing services to taxonomists for standard genome sequencing and annotation.</title>
        <authorList>
            <consortium name="The Broad Institute Genomics Platform"/>
            <consortium name="The Broad Institute Genome Sequencing Center for Infectious Disease"/>
            <person name="Wu L."/>
            <person name="Ma J."/>
        </authorList>
    </citation>
    <scope>NUCLEOTIDE SEQUENCE [LARGE SCALE GENOMIC DNA]</scope>
    <source>
        <strain evidence="3">TISTR 2466</strain>
    </source>
</reference>